<sequence>MTKIEKIDEIRSALDYSFWYGGNVPEAFRPAEKKFQECVEKQYDTMFPWDRSEIVRKYAGEIFSIMAADKAMEAPHA</sequence>
<accession>A0A8S5LVU8</accession>
<protein>
    <submittedName>
        <fullName evidence="1">Uncharacterized protein</fullName>
    </submittedName>
</protein>
<dbReference type="EMBL" id="BK014749">
    <property type="protein sequence ID" value="DAD73983.1"/>
    <property type="molecule type" value="Genomic_DNA"/>
</dbReference>
<reference evidence="1" key="1">
    <citation type="journal article" date="2021" name="Proc. Natl. Acad. Sci. U.S.A.">
        <title>A Catalog of Tens of Thousands of Viruses from Human Metagenomes Reveals Hidden Associations with Chronic Diseases.</title>
        <authorList>
            <person name="Tisza M.J."/>
            <person name="Buck C.B."/>
        </authorList>
    </citation>
    <scope>NUCLEOTIDE SEQUENCE</scope>
    <source>
        <strain evidence="1">Ctc5632</strain>
    </source>
</reference>
<name>A0A8S5LVU8_9CAUD</name>
<evidence type="ECO:0000313" key="1">
    <source>
        <dbReference type="EMBL" id="DAD73983.1"/>
    </source>
</evidence>
<proteinExistence type="predicted"/>
<organism evidence="1">
    <name type="scientific">Podoviridae sp. ctc5632</name>
    <dbReference type="NCBI Taxonomy" id="2826565"/>
    <lineage>
        <taxon>Viruses</taxon>
        <taxon>Duplodnaviria</taxon>
        <taxon>Heunggongvirae</taxon>
        <taxon>Uroviricota</taxon>
        <taxon>Caudoviricetes</taxon>
    </lineage>
</organism>